<dbReference type="Proteomes" id="UP000256690">
    <property type="component" value="Unassembled WGS sequence"/>
</dbReference>
<evidence type="ECO:0000313" key="1">
    <source>
        <dbReference type="EMBL" id="RDW87067.1"/>
    </source>
</evidence>
<gene>
    <name evidence="1" type="ORF">DSM5745_03709</name>
</gene>
<dbReference type="OrthoDB" id="4349137at2759"/>
<keyword evidence="2" id="KW-1185">Reference proteome</keyword>
<dbReference type="GeneID" id="38114079"/>
<comment type="caution">
    <text evidence="1">The sequence shown here is derived from an EMBL/GenBank/DDBJ whole genome shotgun (WGS) entry which is preliminary data.</text>
</comment>
<reference evidence="1 2" key="1">
    <citation type="journal article" date="2018" name="IMA Fungus">
        <title>IMA Genome-F 9: Draft genome sequence of Annulohypoxylon stygium, Aspergillus mulundensis, Berkeleyomyces basicola (syn. Thielaviopsis basicola), Ceratocystis smalleyi, two Cercospora beticola strains, Coleophoma cylindrospora, Fusarium fracticaudum, Phialophora cf. hyalina, and Morchella septimelata.</title>
        <authorList>
            <person name="Wingfield B.D."/>
            <person name="Bills G.F."/>
            <person name="Dong Y."/>
            <person name="Huang W."/>
            <person name="Nel W.J."/>
            <person name="Swalarsk-Parry B.S."/>
            <person name="Vaghefi N."/>
            <person name="Wilken P.M."/>
            <person name="An Z."/>
            <person name="de Beer Z.W."/>
            <person name="De Vos L."/>
            <person name="Chen L."/>
            <person name="Duong T.A."/>
            <person name="Gao Y."/>
            <person name="Hammerbacher A."/>
            <person name="Kikkert J.R."/>
            <person name="Li Y."/>
            <person name="Li H."/>
            <person name="Li K."/>
            <person name="Li Q."/>
            <person name="Liu X."/>
            <person name="Ma X."/>
            <person name="Naidoo K."/>
            <person name="Pethybridge S.J."/>
            <person name="Sun J."/>
            <person name="Steenkamp E.T."/>
            <person name="van der Nest M.A."/>
            <person name="van Wyk S."/>
            <person name="Wingfield M.J."/>
            <person name="Xiong C."/>
            <person name="Yue Q."/>
            <person name="Zhang X."/>
        </authorList>
    </citation>
    <scope>NUCLEOTIDE SEQUENCE [LARGE SCALE GENOMIC DNA]</scope>
    <source>
        <strain evidence="1 2">DSM 5745</strain>
    </source>
</reference>
<dbReference type="EMBL" id="PVWQ01000003">
    <property type="protein sequence ID" value="RDW87067.1"/>
    <property type="molecule type" value="Genomic_DNA"/>
</dbReference>
<dbReference type="AlphaFoldDB" id="A0A3D8SL66"/>
<organism evidence="1 2">
    <name type="scientific">Aspergillus mulundensis</name>
    <dbReference type="NCBI Taxonomy" id="1810919"/>
    <lineage>
        <taxon>Eukaryota</taxon>
        <taxon>Fungi</taxon>
        <taxon>Dikarya</taxon>
        <taxon>Ascomycota</taxon>
        <taxon>Pezizomycotina</taxon>
        <taxon>Eurotiomycetes</taxon>
        <taxon>Eurotiomycetidae</taxon>
        <taxon>Eurotiales</taxon>
        <taxon>Aspergillaceae</taxon>
        <taxon>Aspergillus</taxon>
        <taxon>Aspergillus subgen. Nidulantes</taxon>
    </lineage>
</organism>
<dbReference type="RefSeq" id="XP_026606591.1">
    <property type="nucleotide sequence ID" value="XM_026745725.1"/>
</dbReference>
<protein>
    <submittedName>
        <fullName evidence="1">Uncharacterized protein</fullName>
    </submittedName>
</protein>
<evidence type="ECO:0000313" key="2">
    <source>
        <dbReference type="Proteomes" id="UP000256690"/>
    </source>
</evidence>
<proteinExistence type="predicted"/>
<accession>A0A3D8SL66</accession>
<name>A0A3D8SL66_9EURO</name>
<sequence length="319" mass="35702">MTRNGSPRHDVFVGAQESSPLVHQAATMIVDQSGEVLGTGLEPLWAAELEPGQIKGKLDLDPEAGHRNGMHLRPIGVSPLTFSIGNYKFHKYSQRVGACPGPGRVSRYATKEGASVSYTWIQDMLSKCLKAKSKATSLQPVLQEGNKGLRVPHNPLGYRDPPPSDRLLTATAIWTVSFPEGNDGGDLRNYLVVATDQGNMGIVHRDRKQQGKEKTNVYGLSVECRTFNFFDIDSRSRVHSSPSCQFDVHYKPGEGFHRSVVERVYPPEYWDRIYAQYWDYEKGRMRSKVTHVEDTIALILEILNRAEKDCALTVPMEQS</sequence>